<comment type="caution">
    <text evidence="2">The sequence shown here is derived from an EMBL/GenBank/DDBJ whole genome shotgun (WGS) entry which is preliminary data.</text>
</comment>
<evidence type="ECO:0000313" key="3">
    <source>
        <dbReference type="Proteomes" id="UP000593566"/>
    </source>
</evidence>
<reference evidence="2 3" key="1">
    <citation type="journal article" date="2020" name="Genomics">
        <title>Complete, high-quality genomes from long-read metagenomic sequencing of two wolf lichen thalli reveals enigmatic genome architecture.</title>
        <authorList>
            <person name="McKenzie S.K."/>
            <person name="Walston R.F."/>
            <person name="Allen J.L."/>
        </authorList>
    </citation>
    <scope>NUCLEOTIDE SEQUENCE [LARGE SCALE GENOMIC DNA]</scope>
    <source>
        <strain evidence="2">WasteWater1</strain>
    </source>
</reference>
<gene>
    <name evidence="2" type="ORF">HO133_006602</name>
</gene>
<proteinExistence type="predicted"/>
<dbReference type="GeneID" id="59335003"/>
<dbReference type="Proteomes" id="UP000593566">
    <property type="component" value="Unassembled WGS sequence"/>
</dbReference>
<dbReference type="RefSeq" id="XP_037147210.1">
    <property type="nucleotide sequence ID" value="XM_037297500.1"/>
</dbReference>
<sequence length="265" mass="29927">MSYPTPATRNVRALRIPADGSPPHLITLETMMTEPVPPPPSNSYEGLLSHLGKTEKARHVPNVKAFWTLRGWEDRTCSWVYYGNGSMKDVEGMYYIFLAVDHDRLPPNKHLSTDLFDCCGDVFLLKMVNWPEKRAADYDDPIDCLRHLRHEHLFPEYADVDDRVLGSDLLEATVRELLRGAVLAMRNRGEMVDEDKDDSPDGNLPRRDHKGERVHGVALVIAERPQCGLASWILVDLAITSVASSEGAGKQCFLEHSEQIKIIRN</sequence>
<evidence type="ECO:0000256" key="1">
    <source>
        <dbReference type="SAM" id="MobiDB-lite"/>
    </source>
</evidence>
<keyword evidence="3" id="KW-1185">Reference proteome</keyword>
<dbReference type="EMBL" id="JACCJB010000025">
    <property type="protein sequence ID" value="KAF6217775.1"/>
    <property type="molecule type" value="Genomic_DNA"/>
</dbReference>
<evidence type="ECO:0000313" key="2">
    <source>
        <dbReference type="EMBL" id="KAF6217775.1"/>
    </source>
</evidence>
<accession>A0A8H6F705</accession>
<feature type="region of interest" description="Disordered" evidence="1">
    <location>
        <begin position="190"/>
        <end position="209"/>
    </location>
</feature>
<organism evidence="2 3">
    <name type="scientific">Letharia lupina</name>
    <dbReference type="NCBI Taxonomy" id="560253"/>
    <lineage>
        <taxon>Eukaryota</taxon>
        <taxon>Fungi</taxon>
        <taxon>Dikarya</taxon>
        <taxon>Ascomycota</taxon>
        <taxon>Pezizomycotina</taxon>
        <taxon>Lecanoromycetes</taxon>
        <taxon>OSLEUM clade</taxon>
        <taxon>Lecanoromycetidae</taxon>
        <taxon>Lecanorales</taxon>
        <taxon>Lecanorineae</taxon>
        <taxon>Parmeliaceae</taxon>
        <taxon>Letharia</taxon>
    </lineage>
</organism>
<dbReference type="AlphaFoldDB" id="A0A8H6F705"/>
<protein>
    <submittedName>
        <fullName evidence="2">Uncharacterized protein</fullName>
    </submittedName>
</protein>
<name>A0A8H6F705_9LECA</name>